<name>A0ACB9N8F1_BAUVA</name>
<keyword evidence="2" id="KW-1185">Reference proteome</keyword>
<dbReference type="Proteomes" id="UP000828941">
    <property type="component" value="Chromosome 7"/>
</dbReference>
<gene>
    <name evidence="1" type="ORF">L6164_017639</name>
</gene>
<accession>A0ACB9N8F1</accession>
<comment type="caution">
    <text evidence="1">The sequence shown here is derived from an EMBL/GenBank/DDBJ whole genome shotgun (WGS) entry which is preliminary data.</text>
</comment>
<organism evidence="1 2">
    <name type="scientific">Bauhinia variegata</name>
    <name type="common">Purple orchid tree</name>
    <name type="synonym">Phanera variegata</name>
    <dbReference type="NCBI Taxonomy" id="167791"/>
    <lineage>
        <taxon>Eukaryota</taxon>
        <taxon>Viridiplantae</taxon>
        <taxon>Streptophyta</taxon>
        <taxon>Embryophyta</taxon>
        <taxon>Tracheophyta</taxon>
        <taxon>Spermatophyta</taxon>
        <taxon>Magnoliopsida</taxon>
        <taxon>eudicotyledons</taxon>
        <taxon>Gunneridae</taxon>
        <taxon>Pentapetalae</taxon>
        <taxon>rosids</taxon>
        <taxon>fabids</taxon>
        <taxon>Fabales</taxon>
        <taxon>Fabaceae</taxon>
        <taxon>Cercidoideae</taxon>
        <taxon>Cercideae</taxon>
        <taxon>Bauhiniinae</taxon>
        <taxon>Bauhinia</taxon>
    </lineage>
</organism>
<dbReference type="EMBL" id="CM039432">
    <property type="protein sequence ID" value="KAI4332757.1"/>
    <property type="molecule type" value="Genomic_DNA"/>
</dbReference>
<evidence type="ECO:0000313" key="2">
    <source>
        <dbReference type="Proteomes" id="UP000828941"/>
    </source>
</evidence>
<proteinExistence type="predicted"/>
<sequence length="317" mass="36062">MPEFQTLELPVFDISKPLNPSSVDSLSLACKEWGFFHIINHGVSKDLYRKLHSLSNELCSLPVNSKLKVGPSTSINTYTPHFIASPYFEGFKISGPNYFASAQSSLQVLFDQQTSDFSEMIKEYGNKMTELSKKIVELLLMILGDDFEKKFYKSEFGNCHGYLRIINYSPPTNVEAEEVEGLGMHTDMSCITIVYQDEVGGLQVRSKEGKWIDIKPCEETLVVNIGDLMQAWTNGKFWSSEHKVVLKKYVNRVSLAFFWCFEDEKVIFSPKEIIGEGNLRVYKPFVCADYLKYRESSEIGKFEKVGFTVKDFSGVNG</sequence>
<protein>
    <submittedName>
        <fullName evidence="1">Uncharacterized protein</fullName>
    </submittedName>
</protein>
<reference evidence="1 2" key="1">
    <citation type="journal article" date="2022" name="DNA Res.">
        <title>Chromosomal-level genome assembly of the orchid tree Bauhinia variegata (Leguminosae; Cercidoideae) supports the allotetraploid origin hypothesis of Bauhinia.</title>
        <authorList>
            <person name="Zhong Y."/>
            <person name="Chen Y."/>
            <person name="Zheng D."/>
            <person name="Pang J."/>
            <person name="Liu Y."/>
            <person name="Luo S."/>
            <person name="Meng S."/>
            <person name="Qian L."/>
            <person name="Wei D."/>
            <person name="Dai S."/>
            <person name="Zhou R."/>
        </authorList>
    </citation>
    <scope>NUCLEOTIDE SEQUENCE [LARGE SCALE GENOMIC DNA]</scope>
    <source>
        <strain evidence="1">BV-YZ2020</strain>
    </source>
</reference>
<evidence type="ECO:0000313" key="1">
    <source>
        <dbReference type="EMBL" id="KAI4332757.1"/>
    </source>
</evidence>